<dbReference type="InterPro" id="IPR051955">
    <property type="entry name" value="PME_Inhibitor"/>
</dbReference>
<dbReference type="InterPro" id="IPR006501">
    <property type="entry name" value="Pectinesterase_inhib_dom"/>
</dbReference>
<dbReference type="SUPFAM" id="SSF101148">
    <property type="entry name" value="Plant invertase/pectin methylesterase inhibitor"/>
    <property type="match status" value="1"/>
</dbReference>
<dbReference type="InterPro" id="IPR035513">
    <property type="entry name" value="Invertase/methylesterase_inhib"/>
</dbReference>
<dbReference type="SMART" id="SM00856">
    <property type="entry name" value="PMEI"/>
    <property type="match status" value="1"/>
</dbReference>
<feature type="chain" id="PRO_5027951598" description="Pectinesterase inhibitor domain-containing protein" evidence="2">
    <location>
        <begin position="25"/>
        <end position="208"/>
    </location>
</feature>
<dbReference type="Pfam" id="PF04043">
    <property type="entry name" value="PMEI"/>
    <property type="match status" value="1"/>
</dbReference>
<dbReference type="AlphaFoldDB" id="A0A7C8Z6Q9"/>
<reference evidence="4" key="2">
    <citation type="submission" date="2020-07" db="EMBL/GenBank/DDBJ databases">
        <authorList>
            <person name="Vera ALvarez R."/>
            <person name="Arias-Moreno D.M."/>
            <person name="Jimenez-Jacinto V."/>
            <person name="Jimenez-Bremont J.F."/>
            <person name="Swaminathan K."/>
            <person name="Moose S.P."/>
            <person name="Guerrero-Gonzalez M.L."/>
            <person name="Marino-Ramirez L."/>
            <person name="Landsman D."/>
            <person name="Rodriguez-Kessler M."/>
            <person name="Delgado-Sanchez P."/>
        </authorList>
    </citation>
    <scope>NUCLEOTIDE SEQUENCE</scope>
    <source>
        <tissue evidence="4">Cladode</tissue>
    </source>
</reference>
<feature type="domain" description="Pectinesterase inhibitor" evidence="3">
    <location>
        <begin position="30"/>
        <end position="191"/>
    </location>
</feature>
<organism evidence="4">
    <name type="scientific">Opuntia streptacantha</name>
    <name type="common">Prickly pear cactus</name>
    <name type="synonym">Opuntia cardona</name>
    <dbReference type="NCBI Taxonomy" id="393608"/>
    <lineage>
        <taxon>Eukaryota</taxon>
        <taxon>Viridiplantae</taxon>
        <taxon>Streptophyta</taxon>
        <taxon>Embryophyta</taxon>
        <taxon>Tracheophyta</taxon>
        <taxon>Spermatophyta</taxon>
        <taxon>Magnoliopsida</taxon>
        <taxon>eudicotyledons</taxon>
        <taxon>Gunneridae</taxon>
        <taxon>Pentapetalae</taxon>
        <taxon>Caryophyllales</taxon>
        <taxon>Cactineae</taxon>
        <taxon>Cactaceae</taxon>
        <taxon>Opuntioideae</taxon>
        <taxon>Opuntia</taxon>
    </lineage>
</organism>
<evidence type="ECO:0000256" key="2">
    <source>
        <dbReference type="SAM" id="SignalP"/>
    </source>
</evidence>
<dbReference type="NCBIfam" id="TIGR01614">
    <property type="entry name" value="PME_inhib"/>
    <property type="match status" value="1"/>
</dbReference>
<name>A0A7C8Z6Q9_OPUST</name>
<dbReference type="PANTHER" id="PTHR31080:SF207">
    <property type="entry name" value="PECTINESTERASE INHIBITOR 9"/>
    <property type="match status" value="1"/>
</dbReference>
<evidence type="ECO:0000313" key="4">
    <source>
        <dbReference type="EMBL" id="MBA4635554.1"/>
    </source>
</evidence>
<dbReference type="CDD" id="cd15798">
    <property type="entry name" value="PMEI-like_3"/>
    <property type="match status" value="1"/>
</dbReference>
<accession>A0A7C8Z6Q9</accession>
<feature type="signal peptide" evidence="2">
    <location>
        <begin position="1"/>
        <end position="24"/>
    </location>
</feature>
<dbReference type="Gene3D" id="1.20.140.40">
    <property type="entry name" value="Invertase/pectin methylesterase inhibitor family protein"/>
    <property type="match status" value="1"/>
</dbReference>
<keyword evidence="1 2" id="KW-0732">Signal</keyword>
<dbReference type="PANTHER" id="PTHR31080">
    <property type="entry name" value="PECTINESTERASE INHIBITOR-LIKE"/>
    <property type="match status" value="1"/>
</dbReference>
<dbReference type="GO" id="GO:0004857">
    <property type="term" value="F:enzyme inhibitor activity"/>
    <property type="evidence" value="ECO:0007669"/>
    <property type="project" value="InterPro"/>
</dbReference>
<dbReference type="EMBL" id="GISG01095708">
    <property type="protein sequence ID" value="MBA4635554.1"/>
    <property type="molecule type" value="Transcribed_RNA"/>
</dbReference>
<evidence type="ECO:0000256" key="1">
    <source>
        <dbReference type="ARBA" id="ARBA00022729"/>
    </source>
</evidence>
<reference evidence="4" key="1">
    <citation type="journal article" date="2013" name="J. Plant Res.">
        <title>Effect of fungi and light on seed germination of three Opuntia species from semiarid lands of central Mexico.</title>
        <authorList>
            <person name="Delgado-Sanchez P."/>
            <person name="Jimenez-Bremont J.F."/>
            <person name="Guerrero-Gonzalez Mde L."/>
            <person name="Flores J."/>
        </authorList>
    </citation>
    <scope>NUCLEOTIDE SEQUENCE</scope>
    <source>
        <tissue evidence="4">Cladode</tissue>
    </source>
</reference>
<protein>
    <recommendedName>
        <fullName evidence="3">Pectinesterase inhibitor domain-containing protein</fullName>
    </recommendedName>
</protein>
<sequence>MARYTVPLLLLSLSILLLSGGANSCRRCSRARSFIINTCRATQYPKSCERALSGYLNSTYPSHQQLAQVALRVSLTRAKFARAYLVKLASKYKGSHGPEYQALGECLDQINDSVVQLRQSLMELQTYSQEGVLDSFMWHMSNAKTWASTALTDQMDCVEAISTSRHGKQVKTGIKGRVTEVAQATSNALALLNRFIMQRRFVRGNHRP</sequence>
<evidence type="ECO:0000259" key="3">
    <source>
        <dbReference type="SMART" id="SM00856"/>
    </source>
</evidence>
<proteinExistence type="predicted"/>